<protein>
    <submittedName>
        <fullName evidence="3">Uncharacterized protein</fullName>
    </submittedName>
</protein>
<name>A0ABQ6MHN9_9STRA</name>
<reference evidence="3 4" key="1">
    <citation type="journal article" date="2023" name="Commun. Biol.">
        <title>Genome analysis of Parmales, the sister group of diatoms, reveals the evolutionary specialization of diatoms from phago-mixotrophs to photoautotrophs.</title>
        <authorList>
            <person name="Ban H."/>
            <person name="Sato S."/>
            <person name="Yoshikawa S."/>
            <person name="Yamada K."/>
            <person name="Nakamura Y."/>
            <person name="Ichinomiya M."/>
            <person name="Sato N."/>
            <person name="Blanc-Mathieu R."/>
            <person name="Endo H."/>
            <person name="Kuwata A."/>
            <person name="Ogata H."/>
        </authorList>
    </citation>
    <scope>NUCLEOTIDE SEQUENCE [LARGE SCALE GENOMIC DNA]</scope>
</reference>
<evidence type="ECO:0000313" key="4">
    <source>
        <dbReference type="Proteomes" id="UP001165060"/>
    </source>
</evidence>
<keyword evidence="1" id="KW-0175">Coiled coil</keyword>
<dbReference type="EMBL" id="BRYB01001458">
    <property type="protein sequence ID" value="GMI26130.1"/>
    <property type="molecule type" value="Genomic_DNA"/>
</dbReference>
<dbReference type="Proteomes" id="UP001165060">
    <property type="component" value="Unassembled WGS sequence"/>
</dbReference>
<evidence type="ECO:0000256" key="2">
    <source>
        <dbReference type="SAM" id="MobiDB-lite"/>
    </source>
</evidence>
<comment type="caution">
    <text evidence="3">The sequence shown here is derived from an EMBL/GenBank/DDBJ whole genome shotgun (WGS) entry which is preliminary data.</text>
</comment>
<gene>
    <name evidence="3" type="ORF">TeGR_g3138</name>
</gene>
<feature type="region of interest" description="Disordered" evidence="2">
    <location>
        <begin position="147"/>
        <end position="187"/>
    </location>
</feature>
<feature type="coiled-coil region" evidence="1">
    <location>
        <begin position="28"/>
        <end position="55"/>
    </location>
</feature>
<proteinExistence type="predicted"/>
<organism evidence="3 4">
    <name type="scientific">Tetraparma gracilis</name>
    <dbReference type="NCBI Taxonomy" id="2962635"/>
    <lineage>
        <taxon>Eukaryota</taxon>
        <taxon>Sar</taxon>
        <taxon>Stramenopiles</taxon>
        <taxon>Ochrophyta</taxon>
        <taxon>Bolidophyceae</taxon>
        <taxon>Parmales</taxon>
        <taxon>Triparmaceae</taxon>
        <taxon>Tetraparma</taxon>
    </lineage>
</organism>
<keyword evidence="4" id="KW-1185">Reference proteome</keyword>
<evidence type="ECO:0000313" key="3">
    <source>
        <dbReference type="EMBL" id="GMI26130.1"/>
    </source>
</evidence>
<accession>A0ABQ6MHN9</accession>
<feature type="non-terminal residue" evidence="3">
    <location>
        <position position="286"/>
    </location>
</feature>
<sequence>MTRSLRRTENDPLSQILSTKAAPTESEVSELTKTIQALQTRVINLEQQAATSARENATARHLCAMFEEYVQASTGEAAAMLASHNTLKQQVLGSETMVSALAEKLVTMVGTAVNKVREFEETQVGHHNKILEVDTRAKDLLHKYTQLLHNGGGGKGARRSVVKDGNDHGQGSPHGGASGSHSPRRSVTRSVINAHPAQGANTNFGASNPNDEHGARFQHLEGQLEQMRESLLGPLREVKLEVDSIWGEIRREKDTWRVKLEELGERIEAAKSEFKAGGGGGGGGSG</sequence>
<evidence type="ECO:0000256" key="1">
    <source>
        <dbReference type="SAM" id="Coils"/>
    </source>
</evidence>